<organism evidence="1 2">
    <name type="scientific">Danaus plexippus plexippus</name>
    <dbReference type="NCBI Taxonomy" id="278856"/>
    <lineage>
        <taxon>Eukaryota</taxon>
        <taxon>Metazoa</taxon>
        <taxon>Ecdysozoa</taxon>
        <taxon>Arthropoda</taxon>
        <taxon>Hexapoda</taxon>
        <taxon>Insecta</taxon>
        <taxon>Pterygota</taxon>
        <taxon>Neoptera</taxon>
        <taxon>Endopterygota</taxon>
        <taxon>Lepidoptera</taxon>
        <taxon>Glossata</taxon>
        <taxon>Ditrysia</taxon>
        <taxon>Papilionoidea</taxon>
        <taxon>Nymphalidae</taxon>
        <taxon>Danainae</taxon>
        <taxon>Danaini</taxon>
        <taxon>Danaina</taxon>
        <taxon>Danaus</taxon>
        <taxon>Danaus</taxon>
    </lineage>
</organism>
<dbReference type="AlphaFoldDB" id="A0A212F4H5"/>
<keyword evidence="2" id="KW-1185">Reference proteome</keyword>
<dbReference type="EMBL" id="AGBW02010356">
    <property type="protein sequence ID" value="OWR48648.1"/>
    <property type="molecule type" value="Genomic_DNA"/>
</dbReference>
<accession>A0A212F4H5</accession>
<protein>
    <submittedName>
        <fullName evidence="1">Ankyrin repeat and zinc finger domain-containing protein 1</fullName>
    </submittedName>
</protein>
<comment type="caution">
    <text evidence="1">The sequence shown here is derived from an EMBL/GenBank/DDBJ whole genome shotgun (WGS) entry which is preliminary data.</text>
</comment>
<sequence>MSSKVEVRPKTVRIYELDQFEKLLKGIKVAACMITESHQVVDEASVLKRLRALTLNGASDGNACSCCGVGPFASRAQQTAHYKNHWHTYNLKRKLFGKSPLSLGQFNSRRCEDESN</sequence>
<dbReference type="Proteomes" id="UP000007151">
    <property type="component" value="Unassembled WGS sequence"/>
</dbReference>
<gene>
    <name evidence="1" type="ORF">KGM_207704</name>
</gene>
<dbReference type="STRING" id="278856.A0A212F4H5"/>
<dbReference type="InParanoid" id="A0A212F4H5"/>
<reference evidence="1 2" key="1">
    <citation type="journal article" date="2011" name="Cell">
        <title>The monarch butterfly genome yields insights into long-distance migration.</title>
        <authorList>
            <person name="Zhan S."/>
            <person name="Merlin C."/>
            <person name="Boore J.L."/>
            <person name="Reppert S.M."/>
        </authorList>
    </citation>
    <scope>NUCLEOTIDE SEQUENCE [LARGE SCALE GENOMIC DNA]</scope>
    <source>
        <strain evidence="1">F-2</strain>
    </source>
</reference>
<dbReference type="KEGG" id="dpl:KGM_207704"/>
<evidence type="ECO:0000313" key="1">
    <source>
        <dbReference type="EMBL" id="OWR48648.1"/>
    </source>
</evidence>
<evidence type="ECO:0000313" key="2">
    <source>
        <dbReference type="Proteomes" id="UP000007151"/>
    </source>
</evidence>
<proteinExistence type="predicted"/>
<name>A0A212F4H5_DANPL</name>